<proteinExistence type="predicted"/>
<gene>
    <name evidence="1" type="ORF">D5086_0000271470</name>
</gene>
<evidence type="ECO:0000313" key="1">
    <source>
        <dbReference type="EMBL" id="TKR79569.1"/>
    </source>
</evidence>
<organism evidence="1">
    <name type="scientific">Populus alba</name>
    <name type="common">White poplar</name>
    <dbReference type="NCBI Taxonomy" id="43335"/>
    <lineage>
        <taxon>Eukaryota</taxon>
        <taxon>Viridiplantae</taxon>
        <taxon>Streptophyta</taxon>
        <taxon>Embryophyta</taxon>
        <taxon>Tracheophyta</taxon>
        <taxon>Spermatophyta</taxon>
        <taxon>Magnoliopsida</taxon>
        <taxon>eudicotyledons</taxon>
        <taxon>Gunneridae</taxon>
        <taxon>Pentapetalae</taxon>
        <taxon>rosids</taxon>
        <taxon>fabids</taxon>
        <taxon>Malpighiales</taxon>
        <taxon>Salicaceae</taxon>
        <taxon>Saliceae</taxon>
        <taxon>Populus</taxon>
    </lineage>
</organism>
<protein>
    <submittedName>
        <fullName evidence="1">Uncharacterized protein</fullName>
    </submittedName>
</protein>
<dbReference type="Gene3D" id="3.30.200.20">
    <property type="entry name" value="Phosphorylase Kinase, domain 1"/>
    <property type="match status" value="1"/>
</dbReference>
<dbReference type="AlphaFoldDB" id="A0A4U5N999"/>
<accession>A0A4U5N999</accession>
<name>A0A4U5N999_POPAL</name>
<comment type="caution">
    <text evidence="1">The sequence shown here is derived from an EMBL/GenBank/DDBJ whole genome shotgun (WGS) entry which is preliminary data.</text>
</comment>
<dbReference type="STRING" id="43335.A0A4U5N999"/>
<reference evidence="1" key="1">
    <citation type="submission" date="2018-10" db="EMBL/GenBank/DDBJ databases">
        <title>Population genomic analysis revealed the cold adaptation of white poplar.</title>
        <authorList>
            <person name="Liu Y.-J."/>
        </authorList>
    </citation>
    <scope>NUCLEOTIDE SEQUENCE [LARGE SCALE GENOMIC DNA]</scope>
    <source>
        <strain evidence="1">PAL-ZL1</strain>
    </source>
</reference>
<sequence>MEFFISSTHESQTYQLQLLQQLRKHLEHPPQLDILEGYNGDLCNFVFKSKSGYCNAWKILSLNSKLWETSLSRIHSEAAKLGTQGAPVCRVFTLEELKEATNNFDSSSFMGDRLNWEGPVQFNSVFTCQIYKGRLENGTCVAIRSHLCEEAFNSKSQGSPGFAFKAAPSTFGWSVGSLR</sequence>
<dbReference type="EMBL" id="RCHU01001047">
    <property type="protein sequence ID" value="TKR79569.1"/>
    <property type="molecule type" value="Genomic_DNA"/>
</dbReference>